<evidence type="ECO:0000313" key="4">
    <source>
        <dbReference type="EMBL" id="HGH61429.1"/>
    </source>
</evidence>
<organism evidence="4">
    <name type="scientific">Desulfomonile tiedjei</name>
    <dbReference type="NCBI Taxonomy" id="2358"/>
    <lineage>
        <taxon>Bacteria</taxon>
        <taxon>Pseudomonadati</taxon>
        <taxon>Thermodesulfobacteriota</taxon>
        <taxon>Desulfomonilia</taxon>
        <taxon>Desulfomonilales</taxon>
        <taxon>Desulfomonilaceae</taxon>
        <taxon>Desulfomonile</taxon>
    </lineage>
</organism>
<dbReference type="Pfam" id="PF01555">
    <property type="entry name" value="N6_N4_Mtase"/>
    <property type="match status" value="1"/>
</dbReference>
<dbReference type="Gene3D" id="3.40.50.150">
    <property type="entry name" value="Vaccinia Virus protein VP39"/>
    <property type="match status" value="1"/>
</dbReference>
<gene>
    <name evidence="4" type="ORF">ENV54_09050</name>
</gene>
<proteinExistence type="predicted"/>
<dbReference type="InterPro" id="IPR035986">
    <property type="entry name" value="PKD_dom_sf"/>
</dbReference>
<dbReference type="InterPro" id="IPR000601">
    <property type="entry name" value="PKD_dom"/>
</dbReference>
<dbReference type="CDD" id="cd00146">
    <property type="entry name" value="PKD"/>
    <property type="match status" value="1"/>
</dbReference>
<keyword evidence="2" id="KW-0808">Transferase</keyword>
<dbReference type="EMBL" id="DTGT01000283">
    <property type="protein sequence ID" value="HGH61429.1"/>
    <property type="molecule type" value="Genomic_DNA"/>
</dbReference>
<feature type="domain" description="PKD" evidence="3">
    <location>
        <begin position="367"/>
        <end position="426"/>
    </location>
</feature>
<dbReference type="GO" id="GO:0032259">
    <property type="term" value="P:methylation"/>
    <property type="evidence" value="ECO:0007669"/>
    <property type="project" value="UniProtKB-KW"/>
</dbReference>
<evidence type="ECO:0000256" key="1">
    <source>
        <dbReference type="ARBA" id="ARBA00022603"/>
    </source>
</evidence>
<dbReference type="InterPro" id="IPR013783">
    <property type="entry name" value="Ig-like_fold"/>
</dbReference>
<dbReference type="PANTHER" id="PTHR13370">
    <property type="entry name" value="RNA METHYLASE-RELATED"/>
    <property type="match status" value="1"/>
</dbReference>
<dbReference type="GO" id="GO:0005737">
    <property type="term" value="C:cytoplasm"/>
    <property type="evidence" value="ECO:0007669"/>
    <property type="project" value="TreeGrafter"/>
</dbReference>
<dbReference type="Gene3D" id="2.60.40.10">
    <property type="entry name" value="Immunoglobulins"/>
    <property type="match status" value="1"/>
</dbReference>
<comment type="caution">
    <text evidence="4">The sequence shown here is derived from an EMBL/GenBank/DDBJ whole genome shotgun (WGS) entry which is preliminary data.</text>
</comment>
<dbReference type="PANTHER" id="PTHR13370:SF24">
    <property type="entry name" value="TYPE III RESTRICTION-MODIFICATION ENZYME STYLTI MOD SUBUNIT"/>
    <property type="match status" value="1"/>
</dbReference>
<sequence length="426" mass="49173">MGFKVSASTWVRKHDSILFYSKGEKKTFNRLFRPYSVDYAKRARKDPDGREWVDQSLGHMSGEAKRQLLEQGRAFITSSGGIRKKQYLDEMQGEALGDIWDDILPINSQALENLRYETQKPEALLDRIIKASSNPGDLVADFFCGSGTTLAVAEKLGRHWIGCDLSKWAIQVTRKRLLQIEGCKPFEILNLGNYERHKLAANGHWERYVQFILQLYRAEAVTGFATLHGKKARAYVHVGSVDSPVTMREIRQTLKEAQAAGVREVHFLGWDFEMGLHDLVSQVGEDYGVKARLVSIPREALEVTNPAKEEVRFFDLNYLELEHEVNGRKATVRLKDFIIANPEYLPDEVREKIKKFTDYIDYWAVDWDYKDDTFHNGWQSFRTRKNPRLETKATHTYEQPGRYKVLVKVVDIFGNDTTKMVEVEIK</sequence>
<accession>A0A7C4EST5</accession>
<dbReference type="AlphaFoldDB" id="A0A7C4EST5"/>
<dbReference type="SUPFAM" id="SSF53335">
    <property type="entry name" value="S-adenosyl-L-methionine-dependent methyltransferases"/>
    <property type="match status" value="1"/>
</dbReference>
<evidence type="ECO:0000259" key="3">
    <source>
        <dbReference type="PROSITE" id="PS50093"/>
    </source>
</evidence>
<reference evidence="4" key="1">
    <citation type="journal article" date="2020" name="mSystems">
        <title>Genome- and Community-Level Interaction Insights into Carbon Utilization and Element Cycling Functions of Hydrothermarchaeota in Hydrothermal Sediment.</title>
        <authorList>
            <person name="Zhou Z."/>
            <person name="Liu Y."/>
            <person name="Xu W."/>
            <person name="Pan J."/>
            <person name="Luo Z.H."/>
            <person name="Li M."/>
        </authorList>
    </citation>
    <scope>NUCLEOTIDE SEQUENCE [LARGE SCALE GENOMIC DNA]</scope>
    <source>
        <strain evidence="4">SpSt-769</strain>
    </source>
</reference>
<dbReference type="SUPFAM" id="SSF49299">
    <property type="entry name" value="PKD domain"/>
    <property type="match status" value="1"/>
</dbReference>
<dbReference type="GO" id="GO:0003677">
    <property type="term" value="F:DNA binding"/>
    <property type="evidence" value="ECO:0007669"/>
    <property type="project" value="InterPro"/>
</dbReference>
<dbReference type="GO" id="GO:0008170">
    <property type="term" value="F:N-methyltransferase activity"/>
    <property type="evidence" value="ECO:0007669"/>
    <property type="project" value="InterPro"/>
</dbReference>
<dbReference type="InterPro" id="IPR002941">
    <property type="entry name" value="DNA_methylase_N4/N6"/>
</dbReference>
<evidence type="ECO:0000256" key="2">
    <source>
        <dbReference type="ARBA" id="ARBA00022679"/>
    </source>
</evidence>
<keyword evidence="1" id="KW-0489">Methyltransferase</keyword>
<protein>
    <recommendedName>
        <fullName evidence="3">PKD domain-containing protein</fullName>
    </recommendedName>
</protein>
<name>A0A7C4EST5_9BACT</name>
<dbReference type="PROSITE" id="PS50093">
    <property type="entry name" value="PKD"/>
    <property type="match status" value="1"/>
</dbReference>
<dbReference type="InterPro" id="IPR029063">
    <property type="entry name" value="SAM-dependent_MTases_sf"/>
</dbReference>